<dbReference type="PANTHER" id="PTHR43267">
    <property type="entry name" value="TRNA THREONYLCARBAMOYLADENOSINE DEHYDRATASE"/>
    <property type="match status" value="1"/>
</dbReference>
<dbReference type="SUPFAM" id="SSF69572">
    <property type="entry name" value="Activating enzymes of the ubiquitin-like proteins"/>
    <property type="match status" value="1"/>
</dbReference>
<keyword evidence="2" id="KW-0548">Nucleotidyltransferase</keyword>
<name>A0A934KD23_9BACT</name>
<dbReference type="GO" id="GO:0016779">
    <property type="term" value="F:nucleotidyltransferase activity"/>
    <property type="evidence" value="ECO:0007669"/>
    <property type="project" value="UniProtKB-KW"/>
</dbReference>
<proteinExistence type="predicted"/>
<evidence type="ECO:0000259" key="1">
    <source>
        <dbReference type="Pfam" id="PF00899"/>
    </source>
</evidence>
<dbReference type="Pfam" id="PF00899">
    <property type="entry name" value="ThiF"/>
    <property type="match status" value="1"/>
</dbReference>
<organism evidence="2 3">
    <name type="scientific">Candidatus Amunia macphersoniae</name>
    <dbReference type="NCBI Taxonomy" id="3127014"/>
    <lineage>
        <taxon>Bacteria</taxon>
        <taxon>Bacillati</taxon>
        <taxon>Candidatus Dormiibacterota</taxon>
        <taxon>Candidatus Dormibacteria</taxon>
        <taxon>Candidatus Aeolococcales</taxon>
        <taxon>Candidatus Aeolococcaceae</taxon>
        <taxon>Candidatus Amunia</taxon>
    </lineage>
</organism>
<dbReference type="Gene3D" id="3.40.50.720">
    <property type="entry name" value="NAD(P)-binding Rossmann-like Domain"/>
    <property type="match status" value="1"/>
</dbReference>
<keyword evidence="2" id="KW-0808">Transferase</keyword>
<gene>
    <name evidence="2" type="ORF">JF887_01610</name>
</gene>
<dbReference type="InterPro" id="IPR035985">
    <property type="entry name" value="Ubiquitin-activating_enz"/>
</dbReference>
<dbReference type="GO" id="GO:0061504">
    <property type="term" value="P:cyclic threonylcarbamoyladenosine biosynthetic process"/>
    <property type="evidence" value="ECO:0007669"/>
    <property type="project" value="TreeGrafter"/>
</dbReference>
<feature type="domain" description="THIF-type NAD/FAD binding fold" evidence="1">
    <location>
        <begin position="302"/>
        <end position="474"/>
    </location>
</feature>
<evidence type="ECO:0000313" key="2">
    <source>
        <dbReference type="EMBL" id="MBJ7608114.1"/>
    </source>
</evidence>
<dbReference type="EMBL" id="JAEKNN010000008">
    <property type="protein sequence ID" value="MBJ7608114.1"/>
    <property type="molecule type" value="Genomic_DNA"/>
</dbReference>
<dbReference type="GO" id="GO:0008641">
    <property type="term" value="F:ubiquitin-like modifier activating enzyme activity"/>
    <property type="evidence" value="ECO:0007669"/>
    <property type="project" value="InterPro"/>
</dbReference>
<dbReference type="InterPro" id="IPR045886">
    <property type="entry name" value="ThiF/MoeB/HesA"/>
</dbReference>
<sequence length="544" mass="58196">MGESLIADPGRVQWELARFHERGLDVTEEPGSNGATVITTRLTIVDAEIEIRAVLPRDYPDVSPLFYAEAGLLARHQHPQGGNLCVAGEGEWWPWRSVAQIVDEEVRDLLTTSHLDPEAIAANEADMPEPLTAMFPYRNQAVVLVPDPLWNADAGPGRGALLLESVPGRAALRLATSASGLGAIESALRQRVIFGQGQVQRGFWVQLDPPPAPDVSDVISRARAAYPELEKRLRFTAGSAQPATVVVGARFTEEGPRRGEHRVAWLFADVVQRRRHQPVVHLTRAQALTKTERVRRIPELIALADASAVIVGAGSVGSPVALELTRAGMGTLHIYDNDFYDVNNSVRHTLSVSEAGTAKATAVAQQCASMNPFVDVVAHTETVGNQSDEEAALLVDRISHAAAVIDTTGMPSVSRLLQRAANAAGVPLITAGLTAGGFGAEVLISRPGGPCRDCFALTQRDASVPTPIATAESTVTPVGCNDPAFIGAGFEASELAAVVARTCVGLIPSTTYPPADFDWMVLNFRTRKPRAQGPLEVHPDCQRH</sequence>
<dbReference type="InterPro" id="IPR000594">
    <property type="entry name" value="ThiF_NAD_FAD-bd"/>
</dbReference>
<evidence type="ECO:0000313" key="3">
    <source>
        <dbReference type="Proteomes" id="UP000614410"/>
    </source>
</evidence>
<accession>A0A934KD23</accession>
<reference evidence="2 3" key="1">
    <citation type="submission" date="2020-10" db="EMBL/GenBank/DDBJ databases">
        <title>Ca. Dormibacterota MAGs.</title>
        <authorList>
            <person name="Montgomery K."/>
        </authorList>
    </citation>
    <scope>NUCLEOTIDE SEQUENCE [LARGE SCALE GENOMIC DNA]</scope>
    <source>
        <strain evidence="2">Mitchell_Peninsula_5</strain>
    </source>
</reference>
<dbReference type="Proteomes" id="UP000614410">
    <property type="component" value="Unassembled WGS sequence"/>
</dbReference>
<dbReference type="GO" id="GO:0061503">
    <property type="term" value="F:tRNA threonylcarbamoyladenosine dehydratase"/>
    <property type="evidence" value="ECO:0007669"/>
    <property type="project" value="TreeGrafter"/>
</dbReference>
<dbReference type="PANTHER" id="PTHR43267:SF1">
    <property type="entry name" value="TRNA THREONYLCARBAMOYLADENOSINE DEHYDRATASE"/>
    <property type="match status" value="1"/>
</dbReference>
<protein>
    <submittedName>
        <fullName evidence="2">ThiF family adenylyltransferase</fullName>
    </submittedName>
</protein>
<comment type="caution">
    <text evidence="2">The sequence shown here is derived from an EMBL/GenBank/DDBJ whole genome shotgun (WGS) entry which is preliminary data.</text>
</comment>
<dbReference type="AlphaFoldDB" id="A0A934KD23"/>